<evidence type="ECO:0000313" key="5">
    <source>
        <dbReference type="Proteomes" id="UP000232323"/>
    </source>
</evidence>
<dbReference type="SUPFAM" id="SSF56349">
    <property type="entry name" value="DNA breaking-rejoining enzymes"/>
    <property type="match status" value="1"/>
</dbReference>
<dbReference type="STRING" id="1157962.A0A250XRH9"/>
<dbReference type="AlphaFoldDB" id="A0A250XRH9"/>
<evidence type="ECO:0000256" key="2">
    <source>
        <dbReference type="SAM" id="MobiDB-lite"/>
    </source>
</evidence>
<gene>
    <name evidence="4" type="ORF">CEUSTIGMA_g12964.t1</name>
</gene>
<dbReference type="PROSITE" id="PS51898">
    <property type="entry name" value="TYR_RECOMBINASE"/>
    <property type="match status" value="1"/>
</dbReference>
<evidence type="ECO:0000259" key="3">
    <source>
        <dbReference type="PROSITE" id="PS51898"/>
    </source>
</evidence>
<dbReference type="Gene3D" id="1.10.443.10">
    <property type="entry name" value="Intergrase catalytic core"/>
    <property type="match status" value="1"/>
</dbReference>
<dbReference type="InterPro" id="IPR013762">
    <property type="entry name" value="Integrase-like_cat_sf"/>
</dbReference>
<evidence type="ECO:0000256" key="1">
    <source>
        <dbReference type="ARBA" id="ARBA00023172"/>
    </source>
</evidence>
<protein>
    <recommendedName>
        <fullName evidence="3">Tyr recombinase domain-containing protein</fullName>
    </recommendedName>
</protein>
<dbReference type="InterPro" id="IPR002104">
    <property type="entry name" value="Integrase_catalytic"/>
</dbReference>
<dbReference type="EMBL" id="BEGY01000176">
    <property type="protein sequence ID" value="GAX85549.1"/>
    <property type="molecule type" value="Genomic_DNA"/>
</dbReference>
<dbReference type="GO" id="GO:0006310">
    <property type="term" value="P:DNA recombination"/>
    <property type="evidence" value="ECO:0007669"/>
    <property type="project" value="UniProtKB-KW"/>
</dbReference>
<keyword evidence="5" id="KW-1185">Reference proteome</keyword>
<dbReference type="GO" id="GO:0015074">
    <property type="term" value="P:DNA integration"/>
    <property type="evidence" value="ECO:0007669"/>
    <property type="project" value="InterPro"/>
</dbReference>
<comment type="caution">
    <text evidence="4">The sequence shown here is derived from an EMBL/GenBank/DDBJ whole genome shotgun (WGS) entry which is preliminary data.</text>
</comment>
<organism evidence="4 5">
    <name type="scientific">Chlamydomonas eustigma</name>
    <dbReference type="NCBI Taxonomy" id="1157962"/>
    <lineage>
        <taxon>Eukaryota</taxon>
        <taxon>Viridiplantae</taxon>
        <taxon>Chlorophyta</taxon>
        <taxon>core chlorophytes</taxon>
        <taxon>Chlorophyceae</taxon>
        <taxon>CS clade</taxon>
        <taxon>Chlamydomonadales</taxon>
        <taxon>Chlamydomonadaceae</taxon>
        <taxon>Chlamydomonas</taxon>
    </lineage>
</organism>
<evidence type="ECO:0000313" key="4">
    <source>
        <dbReference type="EMBL" id="GAX85549.1"/>
    </source>
</evidence>
<dbReference type="InterPro" id="IPR011010">
    <property type="entry name" value="DNA_brk_join_enz"/>
</dbReference>
<sequence>MHGGIDVADAVRHSSSLMGRPHTAQEDHLVHVLRENWYSTAADLANMSMAEAEVLKVPYRLCMTLKKLLDEAEAAGGLTEASSSVTAAIDKHNADDRSAAEGSNLARQVSNLVETNLKHIEVVEASMIIVPPGSTSGRHNAMNPDCQNDMTDDPTTDSSSTSGFLPQGASADGGNVLNKYCGKGTKEHQKQSLKPQQEKGLRREKMSIGAEEPGEVFLALLPLKGNKTISHAAPGSDFALTSSSAIIDDNMLRMAEAAPLALISNIDSSSKTVPLAASTTSLLNHSTSLQPAGVAVRLPMNEVRTTKRKRQKPYAMKPEEMSPHLTNQLEAFRNFCVTRFFGQQQDPITHVTARTYEVHLRRMLGWLHYTKRVPLEEVCLERIFPTKERNGVALTFDYLQWLTVERSLGIRTQQLALHAILQGAKFLFHEHSKVRVFQGDMAYSDLDVVQELRAMLKNMKQAVKVAPPATDSALKWLDWPDFLKVVECLRLECANFRIGEVSPESNKRLAISLQKYLIFAILSCIPDRQRTIRELRLGTTLVKDEVGRWVIRHGPRDYKTGKAYGERPPLVISTSIYPELEAWISTYRAYLDPKHDYLFTTPKSGQPYSAVNLSNLFSETAYRISGKSTSPHMVRDMIVTYLRGGNASVRELEALAIYMGHSLEMQRDSYDRRTKAQKVEPAVELLYQANLRAGAASRRQTGAAGTSAFL</sequence>
<proteinExistence type="predicted"/>
<dbReference type="GO" id="GO:0003677">
    <property type="term" value="F:DNA binding"/>
    <property type="evidence" value="ECO:0007669"/>
    <property type="project" value="InterPro"/>
</dbReference>
<reference evidence="4 5" key="1">
    <citation type="submission" date="2017-08" db="EMBL/GenBank/DDBJ databases">
        <title>Acidophilic green algal genome provides insights into adaptation to an acidic environment.</title>
        <authorList>
            <person name="Hirooka S."/>
            <person name="Hirose Y."/>
            <person name="Kanesaki Y."/>
            <person name="Higuchi S."/>
            <person name="Fujiwara T."/>
            <person name="Onuma R."/>
            <person name="Era A."/>
            <person name="Ohbayashi R."/>
            <person name="Uzuka A."/>
            <person name="Nozaki H."/>
            <person name="Yoshikawa H."/>
            <person name="Miyagishima S.Y."/>
        </authorList>
    </citation>
    <scope>NUCLEOTIDE SEQUENCE [LARGE SCALE GENOMIC DNA]</scope>
    <source>
        <strain evidence="4 5">NIES-2499</strain>
    </source>
</reference>
<dbReference type="Proteomes" id="UP000232323">
    <property type="component" value="Unassembled WGS sequence"/>
</dbReference>
<keyword evidence="1" id="KW-0233">DNA recombination</keyword>
<name>A0A250XRH9_9CHLO</name>
<dbReference type="OrthoDB" id="71417at2759"/>
<feature type="compositionally biased region" description="Basic and acidic residues" evidence="2">
    <location>
        <begin position="184"/>
        <end position="203"/>
    </location>
</feature>
<feature type="domain" description="Tyr recombinase" evidence="3">
    <location>
        <begin position="484"/>
        <end position="683"/>
    </location>
</feature>
<accession>A0A250XRH9</accession>
<feature type="region of interest" description="Disordered" evidence="2">
    <location>
        <begin position="134"/>
        <end position="203"/>
    </location>
</feature>